<comment type="caution">
    <text evidence="1">The sequence shown here is derived from an EMBL/GenBank/DDBJ whole genome shotgun (WGS) entry which is preliminary data.</text>
</comment>
<name>A0A1R3GSE4_9ROSI</name>
<dbReference type="AlphaFoldDB" id="A0A1R3GSE4"/>
<protein>
    <submittedName>
        <fullName evidence="1">Uncharacterized protein</fullName>
    </submittedName>
</protein>
<organism evidence="1 2">
    <name type="scientific">Corchorus olitorius</name>
    <dbReference type="NCBI Taxonomy" id="93759"/>
    <lineage>
        <taxon>Eukaryota</taxon>
        <taxon>Viridiplantae</taxon>
        <taxon>Streptophyta</taxon>
        <taxon>Embryophyta</taxon>
        <taxon>Tracheophyta</taxon>
        <taxon>Spermatophyta</taxon>
        <taxon>Magnoliopsida</taxon>
        <taxon>eudicotyledons</taxon>
        <taxon>Gunneridae</taxon>
        <taxon>Pentapetalae</taxon>
        <taxon>rosids</taxon>
        <taxon>malvids</taxon>
        <taxon>Malvales</taxon>
        <taxon>Malvaceae</taxon>
        <taxon>Grewioideae</taxon>
        <taxon>Apeibeae</taxon>
        <taxon>Corchorus</taxon>
    </lineage>
</organism>
<dbReference type="Proteomes" id="UP000187203">
    <property type="component" value="Unassembled WGS sequence"/>
</dbReference>
<reference evidence="2" key="1">
    <citation type="submission" date="2013-09" db="EMBL/GenBank/DDBJ databases">
        <title>Corchorus olitorius genome sequencing.</title>
        <authorList>
            <person name="Alam M."/>
            <person name="Haque M.S."/>
            <person name="Islam M.S."/>
            <person name="Emdad E.M."/>
            <person name="Islam M.M."/>
            <person name="Ahmed B."/>
            <person name="Halim A."/>
            <person name="Hossen Q.M.M."/>
            <person name="Hossain M.Z."/>
            <person name="Ahmed R."/>
            <person name="Khan M.M."/>
            <person name="Islam R."/>
            <person name="Rashid M.M."/>
            <person name="Khan S.A."/>
            <person name="Rahman M.S."/>
            <person name="Alam M."/>
            <person name="Yahiya A.S."/>
            <person name="Khan M.S."/>
            <person name="Azam M.S."/>
            <person name="Haque T."/>
            <person name="Lashkar M.Z.H."/>
            <person name="Akhand A.I."/>
            <person name="Morshed G."/>
            <person name="Roy S."/>
            <person name="Uddin K.S."/>
            <person name="Rabeya T."/>
            <person name="Hossain A.S."/>
            <person name="Chowdhury A."/>
            <person name="Snigdha A.R."/>
            <person name="Mortoza M.S."/>
            <person name="Matin S.A."/>
            <person name="Hoque S.M.E."/>
            <person name="Islam M.K."/>
            <person name="Roy D.K."/>
            <person name="Haider R."/>
            <person name="Moosa M.M."/>
            <person name="Elias S.M."/>
            <person name="Hasan A.M."/>
            <person name="Jahan S."/>
            <person name="Shafiuddin M."/>
            <person name="Mahmood N."/>
            <person name="Shommy N.S."/>
        </authorList>
    </citation>
    <scope>NUCLEOTIDE SEQUENCE [LARGE SCALE GENOMIC DNA]</scope>
    <source>
        <strain evidence="2">cv. O-4</strain>
    </source>
</reference>
<proteinExistence type="predicted"/>
<keyword evidence="2" id="KW-1185">Reference proteome</keyword>
<sequence>MEHPLFSSTRYPSPPANRAKKIRVLRLGKRLISTPKVASVEFELGIGEIEQIWLAGIWISGSHICCPKLLAKLAGSTASQALRACKLARPGGLPASARATARPGS</sequence>
<evidence type="ECO:0000313" key="1">
    <source>
        <dbReference type="EMBL" id="OMO61013.1"/>
    </source>
</evidence>
<evidence type="ECO:0000313" key="2">
    <source>
        <dbReference type="Proteomes" id="UP000187203"/>
    </source>
</evidence>
<accession>A0A1R3GSE4</accession>
<dbReference type="EMBL" id="AWUE01021781">
    <property type="protein sequence ID" value="OMO61013.1"/>
    <property type="molecule type" value="Genomic_DNA"/>
</dbReference>
<gene>
    <name evidence="1" type="ORF">COLO4_33618</name>
</gene>